<dbReference type="SUPFAM" id="SSF101473">
    <property type="entry name" value="DhaL-like"/>
    <property type="match status" value="1"/>
</dbReference>
<dbReference type="Pfam" id="PF02734">
    <property type="entry name" value="Dak2"/>
    <property type="match status" value="1"/>
</dbReference>
<evidence type="ECO:0000313" key="4">
    <source>
        <dbReference type="EMBL" id="MDR7150309.1"/>
    </source>
</evidence>
<dbReference type="SMART" id="SM01120">
    <property type="entry name" value="Dak2"/>
    <property type="match status" value="1"/>
</dbReference>
<evidence type="ECO:0000256" key="2">
    <source>
        <dbReference type="ARBA" id="ARBA00022777"/>
    </source>
</evidence>
<feature type="domain" description="DhaL" evidence="3">
    <location>
        <begin position="4"/>
        <end position="204"/>
    </location>
</feature>
<keyword evidence="5" id="KW-1185">Reference proteome</keyword>
<proteinExistence type="predicted"/>
<dbReference type="Proteomes" id="UP001265700">
    <property type="component" value="Unassembled WGS sequence"/>
</dbReference>
<name>A0ABU1WMN0_9BURK</name>
<gene>
    <name evidence="4" type="ORF">J2W49_002267</name>
</gene>
<comment type="caution">
    <text evidence="4">The sequence shown here is derived from an EMBL/GenBank/DDBJ whole genome shotgun (WGS) entry which is preliminary data.</text>
</comment>
<dbReference type="PROSITE" id="PS51480">
    <property type="entry name" value="DHAL"/>
    <property type="match status" value="1"/>
</dbReference>
<dbReference type="RefSeq" id="WP_310315684.1">
    <property type="nucleotide sequence ID" value="NZ_JAVDWU010000004.1"/>
</dbReference>
<dbReference type="InterPro" id="IPR050861">
    <property type="entry name" value="Dihydroxyacetone_Kinase"/>
</dbReference>
<dbReference type="PANTHER" id="PTHR28629:SF4">
    <property type="entry name" value="TRIOKINASE_FMN CYCLASE"/>
    <property type="match status" value="1"/>
</dbReference>
<dbReference type="PANTHER" id="PTHR28629">
    <property type="entry name" value="TRIOKINASE/FMN CYCLASE"/>
    <property type="match status" value="1"/>
</dbReference>
<dbReference type="InterPro" id="IPR012737">
    <property type="entry name" value="DhaK_L_YcgS"/>
</dbReference>
<dbReference type="GO" id="GO:0016740">
    <property type="term" value="F:transferase activity"/>
    <property type="evidence" value="ECO:0007669"/>
    <property type="project" value="UniProtKB-KW"/>
</dbReference>
<reference evidence="4 5" key="1">
    <citation type="submission" date="2023-07" db="EMBL/GenBank/DDBJ databases">
        <title>Sorghum-associated microbial communities from plants grown in Nebraska, USA.</title>
        <authorList>
            <person name="Schachtman D."/>
        </authorList>
    </citation>
    <scope>NUCLEOTIDE SEQUENCE [LARGE SCALE GENOMIC DNA]</scope>
    <source>
        <strain evidence="4 5">4249</strain>
    </source>
</reference>
<evidence type="ECO:0000259" key="3">
    <source>
        <dbReference type="PROSITE" id="PS51480"/>
    </source>
</evidence>
<organism evidence="4 5">
    <name type="scientific">Hydrogenophaga palleronii</name>
    <dbReference type="NCBI Taxonomy" id="65655"/>
    <lineage>
        <taxon>Bacteria</taxon>
        <taxon>Pseudomonadati</taxon>
        <taxon>Pseudomonadota</taxon>
        <taxon>Betaproteobacteria</taxon>
        <taxon>Burkholderiales</taxon>
        <taxon>Comamonadaceae</taxon>
        <taxon>Hydrogenophaga</taxon>
    </lineage>
</organism>
<protein>
    <submittedName>
        <fullName evidence="4">Dihydroxyacetone kinase-like protein</fullName>
        <ecNumber evidence="4">2.7.1.-</ecNumber>
    </submittedName>
</protein>
<evidence type="ECO:0000313" key="5">
    <source>
        <dbReference type="Proteomes" id="UP001265700"/>
    </source>
</evidence>
<dbReference type="EMBL" id="JAVDWU010000004">
    <property type="protein sequence ID" value="MDR7150309.1"/>
    <property type="molecule type" value="Genomic_DNA"/>
</dbReference>
<keyword evidence="2" id="KW-0418">Kinase</keyword>
<sequence>MNTQDILQSIAAVQVSILRHEPDIEALDRAIGDGDHFINVRRGCEVMAELSPSLQGLTPADALNRIGMKLLSTIGGASGPLISSFFLSMAATLKGAAEPDRRQFAAAFVAGVDAIKSRGKADLGEKTMLDTLIPVARLLVRLNEEGASLADLCVAAKQEATQGMLATRDMVATKGRAHFLGERAIGHIDPGSKSCEVAIHAVCDLMTHR</sequence>
<dbReference type="InterPro" id="IPR036117">
    <property type="entry name" value="DhaL_dom_sf"/>
</dbReference>
<evidence type="ECO:0000256" key="1">
    <source>
        <dbReference type="ARBA" id="ARBA00022679"/>
    </source>
</evidence>
<dbReference type="EC" id="2.7.1.-" evidence="4"/>
<accession>A0ABU1WMN0</accession>
<dbReference type="InterPro" id="IPR004007">
    <property type="entry name" value="DhaL_dom"/>
</dbReference>
<dbReference type="NCBIfam" id="TIGR02365">
    <property type="entry name" value="dha_L_ycgS"/>
    <property type="match status" value="1"/>
</dbReference>
<dbReference type="Gene3D" id="1.25.40.340">
    <property type="match status" value="1"/>
</dbReference>
<keyword evidence="1 4" id="KW-0808">Transferase</keyword>